<gene>
    <name evidence="1" type="ORF">ACFODZ_11480</name>
</gene>
<dbReference type="Gene3D" id="3.40.50.150">
    <property type="entry name" value="Vaccinia Virus protein VP39"/>
    <property type="match status" value="1"/>
</dbReference>
<dbReference type="EC" id="2.1.1.64" evidence="1"/>
<dbReference type="Pfam" id="PF13489">
    <property type="entry name" value="Methyltransf_23"/>
    <property type="match status" value="1"/>
</dbReference>
<sequence length="198" mass="22761">MTDQHHEKYDSTNPIAQKLINQFMTSIDSLLTLTSHDIQSVTECGCGQGHVNRRLEQLYPNARIKGLDISDADLAIANAEKLSSQTELYNKSIYDIGEHEKADLVVCCEVLEHLENPELALQKMSQLNARYYLFSVPREPLWRILNMMRGKYWSDWGNTPDHCNHWSSRGFKKFVNAELTIIASRQPLPWTMILAKPD</sequence>
<dbReference type="GO" id="GO:0032259">
    <property type="term" value="P:methylation"/>
    <property type="evidence" value="ECO:0007669"/>
    <property type="project" value="UniProtKB-KW"/>
</dbReference>
<reference evidence="2" key="1">
    <citation type="journal article" date="2019" name="Int. J. Syst. Evol. Microbiol.">
        <title>The Global Catalogue of Microorganisms (GCM) 10K type strain sequencing project: providing services to taxonomists for standard genome sequencing and annotation.</title>
        <authorList>
            <consortium name="The Broad Institute Genomics Platform"/>
            <consortium name="The Broad Institute Genome Sequencing Center for Infectious Disease"/>
            <person name="Wu L."/>
            <person name="Ma J."/>
        </authorList>
    </citation>
    <scope>NUCLEOTIDE SEQUENCE [LARGE SCALE GENOMIC DNA]</scope>
    <source>
        <strain evidence="2">KCTC 42953</strain>
    </source>
</reference>
<keyword evidence="2" id="KW-1185">Reference proteome</keyword>
<dbReference type="GO" id="GO:0061542">
    <property type="term" value="F:3-demethylubiquinol 3-O-methyltransferase activity"/>
    <property type="evidence" value="ECO:0007669"/>
    <property type="project" value="UniProtKB-EC"/>
</dbReference>
<dbReference type="Proteomes" id="UP001595533">
    <property type="component" value="Unassembled WGS sequence"/>
</dbReference>
<dbReference type="EMBL" id="JBHRTS010000005">
    <property type="protein sequence ID" value="MFC3194861.1"/>
    <property type="molecule type" value="Genomic_DNA"/>
</dbReference>
<protein>
    <submittedName>
        <fullName evidence="1">Class I SAM-dependent methyltransferase</fullName>
        <ecNumber evidence="1">2.1.1.222</ecNumber>
        <ecNumber evidence="1">2.1.1.64</ecNumber>
    </submittedName>
</protein>
<name>A0ABV7JDU8_9GAMM</name>
<dbReference type="RefSeq" id="WP_077410902.1">
    <property type="nucleotide sequence ID" value="NZ_JBHRTS010000005.1"/>
</dbReference>
<organism evidence="1 2">
    <name type="scientific">Marinicella sediminis</name>
    <dbReference type="NCBI Taxonomy" id="1792834"/>
    <lineage>
        <taxon>Bacteria</taxon>
        <taxon>Pseudomonadati</taxon>
        <taxon>Pseudomonadota</taxon>
        <taxon>Gammaproteobacteria</taxon>
        <taxon>Lysobacterales</taxon>
        <taxon>Marinicellaceae</taxon>
        <taxon>Marinicella</taxon>
    </lineage>
</organism>
<dbReference type="EC" id="2.1.1.222" evidence="1"/>
<evidence type="ECO:0000313" key="1">
    <source>
        <dbReference type="EMBL" id="MFC3194861.1"/>
    </source>
</evidence>
<keyword evidence="1" id="KW-0489">Methyltransferase</keyword>
<accession>A0ABV7JDU8</accession>
<dbReference type="GO" id="GO:0102208">
    <property type="term" value="F:2-polyprenyl-6-hydroxyphenol methylase activity"/>
    <property type="evidence" value="ECO:0007669"/>
    <property type="project" value="UniProtKB-EC"/>
</dbReference>
<dbReference type="SUPFAM" id="SSF53335">
    <property type="entry name" value="S-adenosyl-L-methionine-dependent methyltransferases"/>
    <property type="match status" value="1"/>
</dbReference>
<proteinExistence type="predicted"/>
<comment type="caution">
    <text evidence="1">The sequence shown here is derived from an EMBL/GenBank/DDBJ whole genome shotgun (WGS) entry which is preliminary data.</text>
</comment>
<dbReference type="InterPro" id="IPR029063">
    <property type="entry name" value="SAM-dependent_MTases_sf"/>
</dbReference>
<keyword evidence="1" id="KW-0808">Transferase</keyword>
<evidence type="ECO:0000313" key="2">
    <source>
        <dbReference type="Proteomes" id="UP001595533"/>
    </source>
</evidence>